<protein>
    <submittedName>
        <fullName evidence="1">Uncharacterized protein</fullName>
    </submittedName>
</protein>
<dbReference type="GeneID" id="18924033"/>
<reference evidence="2" key="1">
    <citation type="journal article" date="2011" name="Proc. Natl. Acad. Sci. U.S.A.">
        <title>Obligate biotrophy features unraveled by the genomic analysis of rust fungi.</title>
        <authorList>
            <person name="Duplessis S."/>
            <person name="Cuomo C.A."/>
            <person name="Lin Y.-C."/>
            <person name="Aerts A."/>
            <person name="Tisserant E."/>
            <person name="Veneault-Fourrey C."/>
            <person name="Joly D.L."/>
            <person name="Hacquard S."/>
            <person name="Amselem J."/>
            <person name="Cantarel B.L."/>
            <person name="Chiu R."/>
            <person name="Coutinho P.M."/>
            <person name="Feau N."/>
            <person name="Field M."/>
            <person name="Frey P."/>
            <person name="Gelhaye E."/>
            <person name="Goldberg J."/>
            <person name="Grabherr M.G."/>
            <person name="Kodira C.D."/>
            <person name="Kohler A."/>
            <person name="Kuees U."/>
            <person name="Lindquist E.A."/>
            <person name="Lucas S.M."/>
            <person name="Mago R."/>
            <person name="Mauceli E."/>
            <person name="Morin E."/>
            <person name="Murat C."/>
            <person name="Pangilinan J.L."/>
            <person name="Park R."/>
            <person name="Pearson M."/>
            <person name="Quesneville H."/>
            <person name="Rouhier N."/>
            <person name="Sakthikumar S."/>
            <person name="Salamov A.A."/>
            <person name="Schmutz J."/>
            <person name="Selles B."/>
            <person name="Shapiro H."/>
            <person name="Tanguay P."/>
            <person name="Tuskan G.A."/>
            <person name="Henrissat B."/>
            <person name="Van de Peer Y."/>
            <person name="Rouze P."/>
            <person name="Ellis J.G."/>
            <person name="Dodds P.N."/>
            <person name="Schein J.E."/>
            <person name="Zhong S."/>
            <person name="Hamelin R.C."/>
            <person name="Grigoriev I.V."/>
            <person name="Szabo L.J."/>
            <person name="Martin F."/>
        </authorList>
    </citation>
    <scope>NUCLEOTIDE SEQUENCE [LARGE SCALE GENOMIC DNA]</scope>
    <source>
        <strain evidence="2">98AG31 / pathotype 3-4-7</strain>
    </source>
</reference>
<dbReference type="RefSeq" id="XP_007414541.1">
    <property type="nucleotide sequence ID" value="XM_007414479.1"/>
</dbReference>
<evidence type="ECO:0000313" key="2">
    <source>
        <dbReference type="Proteomes" id="UP000001072"/>
    </source>
</evidence>
<dbReference type="AlphaFoldDB" id="F4RZB0"/>
<keyword evidence="2" id="KW-1185">Reference proteome</keyword>
<dbReference type="Proteomes" id="UP000001072">
    <property type="component" value="Unassembled WGS sequence"/>
</dbReference>
<dbReference type="KEGG" id="mlr:MELLADRAFT_110298"/>
<proteinExistence type="predicted"/>
<dbReference type="InParanoid" id="F4RZB0"/>
<sequence length="112" mass="12338">MDRSDETIARSAGQCKNAECSKAHGKCDFIECSGSHRRVTNHTPGGGVKKDTCGRAMLFQYYEINICFSLIAPRWQKSKSHNFPAVAFTCDGVPPMPFTLLCPVLPENPETS</sequence>
<gene>
    <name evidence="1" type="ORF">MELLADRAFT_110298</name>
</gene>
<name>F4RZB0_MELLP</name>
<dbReference type="VEuPathDB" id="FungiDB:MELLADRAFT_110298"/>
<organism evidence="2">
    <name type="scientific">Melampsora larici-populina (strain 98AG31 / pathotype 3-4-7)</name>
    <name type="common">Poplar leaf rust fungus</name>
    <dbReference type="NCBI Taxonomy" id="747676"/>
    <lineage>
        <taxon>Eukaryota</taxon>
        <taxon>Fungi</taxon>
        <taxon>Dikarya</taxon>
        <taxon>Basidiomycota</taxon>
        <taxon>Pucciniomycotina</taxon>
        <taxon>Pucciniomycetes</taxon>
        <taxon>Pucciniales</taxon>
        <taxon>Melampsoraceae</taxon>
        <taxon>Melampsora</taxon>
    </lineage>
</organism>
<evidence type="ECO:0000313" key="1">
    <source>
        <dbReference type="EMBL" id="EGG02284.1"/>
    </source>
</evidence>
<dbReference type="EMBL" id="GL883132">
    <property type="protein sequence ID" value="EGG02284.1"/>
    <property type="molecule type" value="Genomic_DNA"/>
</dbReference>
<dbReference type="HOGENOM" id="CLU_2146421_0_0_1"/>
<accession>F4RZB0</accession>